<evidence type="ECO:0000256" key="2">
    <source>
        <dbReference type="ARBA" id="ARBA00022475"/>
    </source>
</evidence>
<evidence type="ECO:0000313" key="8">
    <source>
        <dbReference type="EMBL" id="SFC57555.1"/>
    </source>
</evidence>
<evidence type="ECO:0000256" key="5">
    <source>
        <dbReference type="ARBA" id="ARBA00023136"/>
    </source>
</evidence>
<feature type="transmembrane region" description="Helical" evidence="6">
    <location>
        <begin position="479"/>
        <end position="500"/>
    </location>
</feature>
<keyword evidence="3 6" id="KW-0812">Transmembrane</keyword>
<feature type="transmembrane region" description="Helical" evidence="6">
    <location>
        <begin position="813"/>
        <end position="837"/>
    </location>
</feature>
<keyword evidence="4 6" id="KW-1133">Transmembrane helix</keyword>
<dbReference type="PANTHER" id="PTHR30287:SF2">
    <property type="entry name" value="BLL1001 PROTEIN"/>
    <property type="match status" value="1"/>
</dbReference>
<feature type="transmembrane region" description="Helical" evidence="6">
    <location>
        <begin position="758"/>
        <end position="782"/>
    </location>
</feature>
<dbReference type="GO" id="GO:0005886">
    <property type="term" value="C:plasma membrane"/>
    <property type="evidence" value="ECO:0007669"/>
    <property type="project" value="UniProtKB-SubCell"/>
</dbReference>
<dbReference type="Pfam" id="PF02687">
    <property type="entry name" value="FtsX"/>
    <property type="match status" value="1"/>
</dbReference>
<evidence type="ECO:0000313" key="9">
    <source>
        <dbReference type="Proteomes" id="UP000198832"/>
    </source>
</evidence>
<dbReference type="InterPro" id="IPR038766">
    <property type="entry name" value="Membrane_comp_ABC_pdt"/>
</dbReference>
<reference evidence="8 9" key="1">
    <citation type="submission" date="2016-10" db="EMBL/GenBank/DDBJ databases">
        <authorList>
            <person name="de Groot N.N."/>
        </authorList>
    </citation>
    <scope>NUCLEOTIDE SEQUENCE [LARGE SCALE GENOMIC DNA]</scope>
    <source>
        <strain evidence="8 9">CGMCC 1.7056</strain>
    </source>
</reference>
<feature type="transmembrane region" description="Helical" evidence="6">
    <location>
        <begin position="331"/>
        <end position="352"/>
    </location>
</feature>
<feature type="domain" description="ABC3 transporter permease C-terminal" evidence="7">
    <location>
        <begin position="765"/>
        <end position="884"/>
    </location>
</feature>
<keyword evidence="5 6" id="KW-0472">Membrane</keyword>
<evidence type="ECO:0000256" key="6">
    <source>
        <dbReference type="SAM" id="Phobius"/>
    </source>
</evidence>
<sequence length="892" mass="91640">MRFRSHLHGATIRGRMRSDPGLLVLTGLVVAVTVALTASVEPLGERTADRAIAATVRDAGTRSQVVATAPTGYDDPRGAQRDPLSDVKLRQDAEYAQYLLPPVLESVLRPGVATLSTPPLQLLDDGPGRYLRLVYVDTPHGPPGVTYGAGGAPKASVGRARASLTVRPGAQPWPVQVALSQAAATALGLHAGDRVPAEDEHHRRFSVHVTGVYTATDAEADAWQTSPQLLDPAVGVADGVPTASAAALVSVASLPDLRVGVPADDLSYRVIFDPEPSQLRWHDTEAVQRAIGALQSSRGTSQDAPTWDSLLVRVLDDGRAQVTAAQGQAQVLLVGLLASALLVLVLAAQLLVDRRRGSVIQARERGASLLGVGLELLVEALLVAVAGAAVGLATTWLLVGDASWAWSVPVLVVAATATPILGAVAAARATSARRVPANRSARRIAIRARRLQRLGAEVAVLGAAVLSFVALRQRGVGDLTAASAALWWAVAGTVVVVRLLPRAIRLTLRATRRSSGDVRFLVAARLAEAGARALPLLVVAVAVAQLTFGLVLAASEREGQAAGAMLAVGGDARLTAPPDPAVADTARSVAAAPGVQAAVAARVADDVPASSERSAEPVRLVVVDATAYARIVATFAPSDSTDLERLRAASREDARVPALLLGDDADLRDSLAVQWEKARIPLVVVGEAPRVDASVGPVVVVDSKAFAAAGAVADPNTVWAVGPGAAAAVKADAGPSGTVVTYTDVLQERRRAPLSSGLVRLAVASAVLLMLVALLGVSLAAATQGPARGASLGRLRSLGLAGGDLRKVLVGELLIPAVVAVLAGLALGIGAASAMFGLMSLGSITGGTGTPALVLPWSLAVVVATVLVGVLLLALVEWRRLRRQALAQLLRA</sequence>
<name>A0A1I1KAQ0_9ACTN</name>
<feature type="transmembrane region" description="Helical" evidence="6">
    <location>
        <begin position="451"/>
        <end position="473"/>
    </location>
</feature>
<evidence type="ECO:0000256" key="3">
    <source>
        <dbReference type="ARBA" id="ARBA00022692"/>
    </source>
</evidence>
<accession>A0A1I1KAQ0</accession>
<dbReference type="STRING" id="574651.SAMN04487968_10853"/>
<comment type="subcellular location">
    <subcellularLocation>
        <location evidence="1">Cell membrane</location>
        <topology evidence="1">Multi-pass membrane protein</topology>
    </subcellularLocation>
</comment>
<protein>
    <submittedName>
        <fullName evidence="8">Putative ABC transport system permease protein</fullName>
    </submittedName>
</protein>
<evidence type="ECO:0000256" key="1">
    <source>
        <dbReference type="ARBA" id="ARBA00004651"/>
    </source>
</evidence>
<feature type="transmembrane region" description="Helical" evidence="6">
    <location>
        <begin position="404"/>
        <end position="430"/>
    </location>
</feature>
<dbReference type="InterPro" id="IPR003838">
    <property type="entry name" value="ABC3_permease_C"/>
</dbReference>
<dbReference type="PANTHER" id="PTHR30287">
    <property type="entry name" value="MEMBRANE COMPONENT OF PREDICTED ABC SUPERFAMILY METABOLITE UPTAKE TRANSPORTER"/>
    <property type="match status" value="1"/>
</dbReference>
<gene>
    <name evidence="8" type="ORF">SAMN04487968_10853</name>
</gene>
<keyword evidence="9" id="KW-1185">Reference proteome</keyword>
<proteinExistence type="predicted"/>
<feature type="transmembrane region" description="Helical" evidence="6">
    <location>
        <begin position="857"/>
        <end position="876"/>
    </location>
</feature>
<feature type="transmembrane region" description="Helical" evidence="6">
    <location>
        <begin position="373"/>
        <end position="398"/>
    </location>
</feature>
<organism evidence="8 9">
    <name type="scientific">Nocardioides terrae</name>
    <dbReference type="NCBI Taxonomy" id="574651"/>
    <lineage>
        <taxon>Bacteria</taxon>
        <taxon>Bacillati</taxon>
        <taxon>Actinomycetota</taxon>
        <taxon>Actinomycetes</taxon>
        <taxon>Propionibacteriales</taxon>
        <taxon>Nocardioidaceae</taxon>
        <taxon>Nocardioides</taxon>
    </lineage>
</organism>
<feature type="transmembrane region" description="Helical" evidence="6">
    <location>
        <begin position="533"/>
        <end position="554"/>
    </location>
</feature>
<dbReference type="AlphaFoldDB" id="A0A1I1KAQ0"/>
<dbReference type="Proteomes" id="UP000198832">
    <property type="component" value="Unassembled WGS sequence"/>
</dbReference>
<evidence type="ECO:0000256" key="4">
    <source>
        <dbReference type="ARBA" id="ARBA00022989"/>
    </source>
</evidence>
<dbReference type="EMBL" id="FOLB01000008">
    <property type="protein sequence ID" value="SFC57555.1"/>
    <property type="molecule type" value="Genomic_DNA"/>
</dbReference>
<keyword evidence="2" id="KW-1003">Cell membrane</keyword>
<evidence type="ECO:0000259" key="7">
    <source>
        <dbReference type="Pfam" id="PF02687"/>
    </source>
</evidence>